<sequence>MKVLITGAAGFVGQNLAKTLLNDETGKYSVVLTDVIEPPVPQNVKWPKQAQTIKADLISQSQDVVSKDLNAVYAFHGIMSSGSEADFDLGMRVNFDATRALVETLRQTCPGVKLLYTSSQAVYGGEFVEPMTEQMRPTPESSYGCEKMMCEYLINEYHRRGWVDALIFRLPTISVRAGKPTAAASSFLSGMIREPMQGLPCVIPIENRAFKHWLCSPRMLIQNLVHALSVARDSLPDYDRVVNLPGIGVTVQDMMDSLARVGGEDKLKYLSEKEDPLVKPILYSWPTTFDNAKGFGLGFQKDDSFDDIVRDFKATLTLPN</sequence>
<keyword evidence="2" id="KW-0119">Carbohydrate metabolism</keyword>
<dbReference type="NCBIfam" id="NF043036">
    <property type="entry name" value="ErythonDh"/>
    <property type="match status" value="1"/>
</dbReference>
<dbReference type="OrthoDB" id="16464at2759"/>
<evidence type="ECO:0000313" key="4">
    <source>
        <dbReference type="EMBL" id="CAH0053679.1"/>
    </source>
</evidence>
<dbReference type="EMBL" id="CABFOC020000045">
    <property type="protein sequence ID" value="CAH0053679.1"/>
    <property type="molecule type" value="Genomic_DNA"/>
</dbReference>
<dbReference type="Gene3D" id="3.40.50.720">
    <property type="entry name" value="NAD(P)-binding Rossmann-like Domain"/>
    <property type="match status" value="1"/>
</dbReference>
<protein>
    <recommendedName>
        <fullName evidence="3">NAD-dependent epimerase/dehydratase domain-containing protein</fullName>
    </recommendedName>
</protein>
<evidence type="ECO:0000313" key="5">
    <source>
        <dbReference type="Proteomes" id="UP000775872"/>
    </source>
</evidence>
<dbReference type="PANTHER" id="PTHR43103:SF3">
    <property type="entry name" value="ADP-L-GLYCERO-D-MANNO-HEPTOSE-6-EPIMERASE"/>
    <property type="match status" value="1"/>
</dbReference>
<dbReference type="Gene3D" id="3.90.25.10">
    <property type="entry name" value="UDP-galactose 4-epimerase, domain 1"/>
    <property type="match status" value="1"/>
</dbReference>
<comment type="caution">
    <text evidence="4">The sequence shown here is derived from an EMBL/GenBank/DDBJ whole genome shotgun (WGS) entry which is preliminary data.</text>
</comment>
<dbReference type="PANTHER" id="PTHR43103">
    <property type="entry name" value="NUCLEOSIDE-DIPHOSPHATE-SUGAR EPIMERASE"/>
    <property type="match status" value="1"/>
</dbReference>
<keyword evidence="5" id="KW-1185">Reference proteome</keyword>
<dbReference type="AlphaFoldDB" id="A0A9P0EM67"/>
<feature type="domain" description="NAD-dependent epimerase/dehydratase" evidence="3">
    <location>
        <begin position="3"/>
        <end position="203"/>
    </location>
</feature>
<proteinExistence type="predicted"/>
<evidence type="ECO:0000256" key="1">
    <source>
        <dbReference type="ARBA" id="ARBA00022857"/>
    </source>
</evidence>
<dbReference type="Proteomes" id="UP000775872">
    <property type="component" value="Unassembled WGS sequence"/>
</dbReference>
<name>A0A9P0EM67_9HYPO</name>
<dbReference type="InterPro" id="IPR001509">
    <property type="entry name" value="Epimerase_deHydtase"/>
</dbReference>
<dbReference type="Pfam" id="PF01370">
    <property type="entry name" value="Epimerase"/>
    <property type="match status" value="1"/>
</dbReference>
<dbReference type="GO" id="GO:0016491">
    <property type="term" value="F:oxidoreductase activity"/>
    <property type="evidence" value="ECO:0007669"/>
    <property type="project" value="InterPro"/>
</dbReference>
<gene>
    <name evidence="4" type="ORF">CSOL1703_00005555</name>
</gene>
<evidence type="ECO:0000256" key="2">
    <source>
        <dbReference type="ARBA" id="ARBA00023277"/>
    </source>
</evidence>
<accession>A0A9P0EM67</accession>
<evidence type="ECO:0000259" key="3">
    <source>
        <dbReference type="Pfam" id="PF01370"/>
    </source>
</evidence>
<keyword evidence="1" id="KW-0521">NADP</keyword>
<dbReference type="SUPFAM" id="SSF51735">
    <property type="entry name" value="NAD(P)-binding Rossmann-fold domains"/>
    <property type="match status" value="1"/>
</dbReference>
<dbReference type="InterPro" id="IPR036291">
    <property type="entry name" value="NAD(P)-bd_dom_sf"/>
</dbReference>
<dbReference type="InterPro" id="IPR050005">
    <property type="entry name" value="DenD"/>
</dbReference>
<reference evidence="4" key="1">
    <citation type="submission" date="2021-10" db="EMBL/GenBank/DDBJ databases">
        <authorList>
            <person name="Piombo E."/>
        </authorList>
    </citation>
    <scope>NUCLEOTIDE SEQUENCE</scope>
</reference>
<organism evidence="4 5">
    <name type="scientific">Clonostachys solani</name>
    <dbReference type="NCBI Taxonomy" id="160281"/>
    <lineage>
        <taxon>Eukaryota</taxon>
        <taxon>Fungi</taxon>
        <taxon>Dikarya</taxon>
        <taxon>Ascomycota</taxon>
        <taxon>Pezizomycotina</taxon>
        <taxon>Sordariomycetes</taxon>
        <taxon>Hypocreomycetidae</taxon>
        <taxon>Hypocreales</taxon>
        <taxon>Bionectriaceae</taxon>
        <taxon>Clonostachys</taxon>
    </lineage>
</organism>